<dbReference type="InterPro" id="IPR050297">
    <property type="entry name" value="LipidA_mod_glycosyltrf_83"/>
</dbReference>
<evidence type="ECO:0000313" key="11">
    <source>
        <dbReference type="Proteomes" id="UP000199310"/>
    </source>
</evidence>
<dbReference type="PANTHER" id="PTHR33908">
    <property type="entry name" value="MANNOSYLTRANSFERASE YKCB-RELATED"/>
    <property type="match status" value="1"/>
</dbReference>
<dbReference type="GO" id="GO:0009103">
    <property type="term" value="P:lipopolysaccharide biosynthetic process"/>
    <property type="evidence" value="ECO:0007669"/>
    <property type="project" value="UniProtKB-ARBA"/>
</dbReference>
<feature type="transmembrane region" description="Helical" evidence="8">
    <location>
        <begin position="315"/>
        <end position="333"/>
    </location>
</feature>
<dbReference type="OrthoDB" id="9813729at2"/>
<keyword evidence="2" id="KW-1003">Cell membrane</keyword>
<dbReference type="PANTHER" id="PTHR33908:SF11">
    <property type="entry name" value="MEMBRANE PROTEIN"/>
    <property type="match status" value="1"/>
</dbReference>
<evidence type="ECO:0000256" key="8">
    <source>
        <dbReference type="SAM" id="Phobius"/>
    </source>
</evidence>
<reference evidence="11" key="1">
    <citation type="submission" date="2016-10" db="EMBL/GenBank/DDBJ databases">
        <authorList>
            <person name="Varghese N."/>
            <person name="Submissions S."/>
        </authorList>
    </citation>
    <scope>NUCLEOTIDE SEQUENCE [LARGE SCALE GENOMIC DNA]</scope>
    <source>
        <strain evidence="11">DSM 3695</strain>
    </source>
</reference>
<dbReference type="GO" id="GO:0016763">
    <property type="term" value="F:pentosyltransferase activity"/>
    <property type="evidence" value="ECO:0007669"/>
    <property type="project" value="TreeGrafter"/>
</dbReference>
<dbReference type="EMBL" id="FOJG01000002">
    <property type="protein sequence ID" value="SEW54253.1"/>
    <property type="molecule type" value="Genomic_DNA"/>
</dbReference>
<keyword evidence="5 8" id="KW-0812">Transmembrane</keyword>
<keyword evidence="6 8" id="KW-1133">Transmembrane helix</keyword>
<keyword evidence="7 8" id="KW-0472">Membrane</keyword>
<feature type="transmembrane region" description="Helical" evidence="8">
    <location>
        <begin position="21"/>
        <end position="41"/>
    </location>
</feature>
<keyword evidence="4 10" id="KW-0808">Transferase</keyword>
<comment type="subcellular location">
    <subcellularLocation>
        <location evidence="1">Cell membrane</location>
        <topology evidence="1">Multi-pass membrane protein</topology>
    </subcellularLocation>
</comment>
<feature type="transmembrane region" description="Helical" evidence="8">
    <location>
        <begin position="202"/>
        <end position="222"/>
    </location>
</feature>
<feature type="transmembrane region" description="Helical" evidence="8">
    <location>
        <begin position="159"/>
        <end position="190"/>
    </location>
</feature>
<protein>
    <submittedName>
        <fullName evidence="10">Dolichyl-phosphate-mannose-protein mannosyltransferase</fullName>
    </submittedName>
</protein>
<dbReference type="RefSeq" id="WP_089901917.1">
    <property type="nucleotide sequence ID" value="NZ_FOJG01000002.1"/>
</dbReference>
<evidence type="ECO:0000256" key="6">
    <source>
        <dbReference type="ARBA" id="ARBA00022989"/>
    </source>
</evidence>
<feature type="transmembrane region" description="Helical" evidence="8">
    <location>
        <begin position="289"/>
        <end position="309"/>
    </location>
</feature>
<feature type="domain" description="Glycosyltransferase RgtA/B/C/D-like" evidence="9">
    <location>
        <begin position="60"/>
        <end position="220"/>
    </location>
</feature>
<evidence type="ECO:0000256" key="2">
    <source>
        <dbReference type="ARBA" id="ARBA00022475"/>
    </source>
</evidence>
<evidence type="ECO:0000256" key="5">
    <source>
        <dbReference type="ARBA" id="ARBA00022692"/>
    </source>
</evidence>
<sequence length="507" mass="58304">MRDQAGDNRFIAYITANKWMAAAIGFIILLRFSFIGIMGAMPQDAYYYFYGQHFALSYFDHPPAIAWILRGFTDLFGRHVFVIKLADTLVTIGTLLAFYRLSRCFLPRKRAWNGFLLLYATLMITILSLVSTPDVPLLLFWSLSLLAVYRAVFEGRKAYWIWAGIAMGLAFDSKYTAIFLPAGAVLYLLLSRQHRHYLWSPWFFASILLFCITILPVVLWNVQNDFASFRFQSSGRVGGVEFHPLDVFGVIGHQAAILLPVLFFALLYYVYKLVRKYGWHVSHIPASQLFLLCFFIPIFGIFLVISPVYWVKINWMMPAYITGIIWISTWITVKYVRWQWICAVVVHLALAVEVIFYPVPIHSDDTMIGWSGLSEGVKALADEYPDDFIFSADDYKTSAMLNLYLGRMVYSRNVLGENALQFDFIGTDVNTLKGKNALFINSLTDVNDEVDELEFAEEDLAPYFRSVRPLPPIVVHQHGRVVRKFLVFRCMDYQPPLPGHDPRHVEK</sequence>
<accession>A0A1I0SBM5</accession>
<feature type="transmembrane region" description="Helical" evidence="8">
    <location>
        <begin position="340"/>
        <end position="359"/>
    </location>
</feature>
<name>A0A1I0SBM5_9BACT</name>
<keyword evidence="11" id="KW-1185">Reference proteome</keyword>
<dbReference type="AlphaFoldDB" id="A0A1I0SBM5"/>
<evidence type="ECO:0000259" key="9">
    <source>
        <dbReference type="Pfam" id="PF13231"/>
    </source>
</evidence>
<dbReference type="Pfam" id="PF13231">
    <property type="entry name" value="PMT_2"/>
    <property type="match status" value="1"/>
</dbReference>
<organism evidence="10 11">
    <name type="scientific">Chitinophaga arvensicola</name>
    <dbReference type="NCBI Taxonomy" id="29529"/>
    <lineage>
        <taxon>Bacteria</taxon>
        <taxon>Pseudomonadati</taxon>
        <taxon>Bacteroidota</taxon>
        <taxon>Chitinophagia</taxon>
        <taxon>Chitinophagales</taxon>
        <taxon>Chitinophagaceae</taxon>
        <taxon>Chitinophaga</taxon>
    </lineage>
</organism>
<evidence type="ECO:0000256" key="7">
    <source>
        <dbReference type="ARBA" id="ARBA00023136"/>
    </source>
</evidence>
<feature type="transmembrane region" description="Helical" evidence="8">
    <location>
        <begin position="247"/>
        <end position="269"/>
    </location>
</feature>
<feature type="transmembrane region" description="Helical" evidence="8">
    <location>
        <begin position="81"/>
        <end position="99"/>
    </location>
</feature>
<dbReference type="Proteomes" id="UP000199310">
    <property type="component" value="Unassembled WGS sequence"/>
</dbReference>
<evidence type="ECO:0000256" key="1">
    <source>
        <dbReference type="ARBA" id="ARBA00004651"/>
    </source>
</evidence>
<gene>
    <name evidence="10" type="ORF">SAMN04488122_5976</name>
</gene>
<keyword evidence="3 10" id="KW-0328">Glycosyltransferase</keyword>
<dbReference type="InterPro" id="IPR038731">
    <property type="entry name" value="RgtA/B/C-like"/>
</dbReference>
<proteinExistence type="predicted"/>
<dbReference type="STRING" id="29529.SAMN04488122_5976"/>
<evidence type="ECO:0000313" key="10">
    <source>
        <dbReference type="EMBL" id="SEW54253.1"/>
    </source>
</evidence>
<evidence type="ECO:0000256" key="3">
    <source>
        <dbReference type="ARBA" id="ARBA00022676"/>
    </source>
</evidence>
<dbReference type="GO" id="GO:0005886">
    <property type="term" value="C:plasma membrane"/>
    <property type="evidence" value="ECO:0007669"/>
    <property type="project" value="UniProtKB-SubCell"/>
</dbReference>
<evidence type="ECO:0000256" key="4">
    <source>
        <dbReference type="ARBA" id="ARBA00022679"/>
    </source>
</evidence>
<feature type="transmembrane region" description="Helical" evidence="8">
    <location>
        <begin position="111"/>
        <end position="130"/>
    </location>
</feature>